<dbReference type="InterPro" id="IPR006905">
    <property type="entry name" value="Flavin_halogenase"/>
</dbReference>
<dbReference type="GO" id="GO:0004497">
    <property type="term" value="F:monooxygenase activity"/>
    <property type="evidence" value="ECO:0007669"/>
    <property type="project" value="InterPro"/>
</dbReference>
<evidence type="ECO:0000256" key="2">
    <source>
        <dbReference type="PIRSR" id="PIRSR011396-2"/>
    </source>
</evidence>
<keyword evidence="2" id="KW-0547">Nucleotide-binding</keyword>
<accession>A0A437R546</accession>
<evidence type="ECO:0000256" key="1">
    <source>
        <dbReference type="PIRSR" id="PIRSR011396-1"/>
    </source>
</evidence>
<dbReference type="SUPFAM" id="SSF51905">
    <property type="entry name" value="FAD/NAD(P)-binding domain"/>
    <property type="match status" value="1"/>
</dbReference>
<comment type="caution">
    <text evidence="3">The sequence shown here is derived from an EMBL/GenBank/DDBJ whole genome shotgun (WGS) entry which is preliminary data.</text>
</comment>
<proteinExistence type="predicted"/>
<keyword evidence="2" id="KW-0274">FAD</keyword>
<feature type="binding site" evidence="2">
    <location>
        <position position="343"/>
    </location>
    <ligand>
        <name>L-tryptophan</name>
        <dbReference type="ChEBI" id="CHEBI:57912"/>
    </ligand>
</feature>
<keyword evidence="2" id="KW-0285">Flavoprotein</keyword>
<organism evidence="3 4">
    <name type="scientific">Rheinheimera riviphila</name>
    <dbReference type="NCBI Taxonomy" id="1834037"/>
    <lineage>
        <taxon>Bacteria</taxon>
        <taxon>Pseudomonadati</taxon>
        <taxon>Pseudomonadota</taxon>
        <taxon>Gammaproteobacteria</taxon>
        <taxon>Chromatiales</taxon>
        <taxon>Chromatiaceae</taxon>
        <taxon>Rheinheimera</taxon>
    </lineage>
</organism>
<name>A0A437R546_9GAMM</name>
<dbReference type="PANTHER" id="PTHR43747:SF4">
    <property type="entry name" value="FLAVIN-DEPENDENT TRYPTOPHAN HALOGENASE"/>
    <property type="match status" value="1"/>
</dbReference>
<dbReference type="Proteomes" id="UP000283077">
    <property type="component" value="Unassembled WGS sequence"/>
</dbReference>
<protein>
    <submittedName>
        <fullName evidence="3">Tryptophan 7-halogenase</fullName>
    </submittedName>
</protein>
<dbReference type="Pfam" id="PF04820">
    <property type="entry name" value="Trp_halogenase"/>
    <property type="match status" value="1"/>
</dbReference>
<feature type="binding site" evidence="2">
    <location>
        <position position="334"/>
    </location>
    <ligand>
        <name>FAD</name>
        <dbReference type="ChEBI" id="CHEBI:57692"/>
    </ligand>
</feature>
<dbReference type="PANTHER" id="PTHR43747">
    <property type="entry name" value="FAD-BINDING PROTEIN"/>
    <property type="match status" value="1"/>
</dbReference>
<feature type="binding site" evidence="2">
    <location>
        <position position="78"/>
    </location>
    <ligand>
        <name>7-chloro-L-tryptophan</name>
        <dbReference type="ChEBI" id="CHEBI:58713"/>
    </ligand>
</feature>
<evidence type="ECO:0000313" key="4">
    <source>
        <dbReference type="Proteomes" id="UP000283077"/>
    </source>
</evidence>
<dbReference type="OrthoDB" id="5751025at2"/>
<dbReference type="PIRSF" id="PIRSF011396">
    <property type="entry name" value="Trp_halogenase"/>
    <property type="match status" value="1"/>
</dbReference>
<dbReference type="EMBL" id="SACS01000001">
    <property type="protein sequence ID" value="RVU41845.1"/>
    <property type="molecule type" value="Genomic_DNA"/>
</dbReference>
<evidence type="ECO:0000313" key="3">
    <source>
        <dbReference type="EMBL" id="RVU41845.1"/>
    </source>
</evidence>
<feature type="active site" evidence="1">
    <location>
        <position position="78"/>
    </location>
</feature>
<sequence length="508" mass="57431">MKIKKIAIVGAGTAGWLAANHLGHELRADPEVQITVIESADVPTIGVGEGTVPYVMKGLERFGISEAELLLQCDTTFKQGIKFVDWLDKETHGDNHYYHPFDSPYPAGFDISPYWLTQQDKLPFDDIGIQARIAELGLAPKQRSSAEYQGPLAYAYHFNALKFAALLAKNAKQRFRVVHQIATVTGAETDEQGLIRCLNTSNGDQLHFDFYVDCSGFASILIDKTLKVPFISKADELLTDRALVQQIPLTDGQSLPPYTTATAHAAGWIWDIPLTSRRGTGFVYSSKHMSDDEARREFASYLGLDPATFAPRQIPMPIGYREQFWLGNCVALGLAQGFVEPLEATSILVTDFAAELLARHFPRHLADVTVCQPYYNQVLRYVWDGVVDFIKLHYFLSDRQDSAFWQDNRDESKLSAQLKNRLAMFKLRPPQQSDFFSRFDLFNEKNFLYVLYGMKFQTQLQPLTPYEIRRSEELLQSNQQLVAGASREFMPHRAWLDALKQAAQQRAG</sequence>
<dbReference type="Gene3D" id="3.50.50.60">
    <property type="entry name" value="FAD/NAD(P)-binding domain"/>
    <property type="match status" value="1"/>
</dbReference>
<dbReference type="AlphaFoldDB" id="A0A437R546"/>
<reference evidence="3 4" key="1">
    <citation type="submission" date="2019-01" db="EMBL/GenBank/DDBJ databases">
        <authorList>
            <person name="Chen W.-M."/>
        </authorList>
    </citation>
    <scope>NUCLEOTIDE SEQUENCE [LARGE SCALE GENOMIC DNA]</scope>
    <source>
        <strain evidence="3 4">KYPC3</strain>
    </source>
</reference>
<feature type="binding site" evidence="2">
    <location>
        <position position="184"/>
    </location>
    <ligand>
        <name>FAD</name>
        <dbReference type="ChEBI" id="CHEBI:57692"/>
    </ligand>
</feature>
<feature type="binding site" evidence="2">
    <location>
        <position position="347"/>
    </location>
    <ligand>
        <name>FAD</name>
        <dbReference type="ChEBI" id="CHEBI:57692"/>
    </ligand>
</feature>
<dbReference type="GO" id="GO:0000166">
    <property type="term" value="F:nucleotide binding"/>
    <property type="evidence" value="ECO:0007669"/>
    <property type="project" value="UniProtKB-KW"/>
</dbReference>
<keyword evidence="4" id="KW-1185">Reference proteome</keyword>
<gene>
    <name evidence="3" type="ORF">EOE67_01200</name>
</gene>
<dbReference type="RefSeq" id="WP_127697230.1">
    <property type="nucleotide sequence ID" value="NZ_SACS01000001.1"/>
</dbReference>
<dbReference type="InterPro" id="IPR050816">
    <property type="entry name" value="Flavin-dep_Halogenase_NPB"/>
</dbReference>
<dbReference type="InterPro" id="IPR033856">
    <property type="entry name" value="Trp_halogen"/>
</dbReference>
<dbReference type="InterPro" id="IPR036188">
    <property type="entry name" value="FAD/NAD-bd_sf"/>
</dbReference>